<comment type="caution">
    <text evidence="1">The sequence shown here is derived from an EMBL/GenBank/DDBJ whole genome shotgun (WGS) entry which is preliminary data.</text>
</comment>
<accession>A0A401ZSC4</accession>
<dbReference type="AlphaFoldDB" id="A0A401ZSC4"/>
<protein>
    <submittedName>
        <fullName evidence="1">Uncharacterized protein</fullName>
    </submittedName>
</protein>
<evidence type="ECO:0000313" key="1">
    <source>
        <dbReference type="EMBL" id="GCE09706.1"/>
    </source>
</evidence>
<gene>
    <name evidence="1" type="ORF">KDAU_70350</name>
</gene>
<organism evidence="1 2">
    <name type="scientific">Dictyobacter aurantiacus</name>
    <dbReference type="NCBI Taxonomy" id="1936993"/>
    <lineage>
        <taxon>Bacteria</taxon>
        <taxon>Bacillati</taxon>
        <taxon>Chloroflexota</taxon>
        <taxon>Ktedonobacteria</taxon>
        <taxon>Ktedonobacterales</taxon>
        <taxon>Dictyobacteraceae</taxon>
        <taxon>Dictyobacter</taxon>
    </lineage>
</organism>
<evidence type="ECO:0000313" key="2">
    <source>
        <dbReference type="Proteomes" id="UP000287224"/>
    </source>
</evidence>
<dbReference type="Proteomes" id="UP000287224">
    <property type="component" value="Unassembled WGS sequence"/>
</dbReference>
<name>A0A401ZSC4_9CHLR</name>
<sequence>MTTDDADYGELAALREDESRCIRVLAACRRFAVNVGGAAGNYATFAQNEEVLLQSFHDIELAHVSSDGRYDQLFAQRCQRAGLTSADVHMLQERWRTLNSEDDLDE</sequence>
<dbReference type="EMBL" id="BIFQ01000002">
    <property type="protein sequence ID" value="GCE09706.1"/>
    <property type="molecule type" value="Genomic_DNA"/>
</dbReference>
<reference evidence="2" key="1">
    <citation type="submission" date="2018-12" db="EMBL/GenBank/DDBJ databases">
        <title>Tengunoibacter tsumagoiensis gen. nov., sp. nov., Dictyobacter kobayashii sp. nov., D. alpinus sp. nov., and D. joshuensis sp. nov. and description of Dictyobacteraceae fam. nov. within the order Ktedonobacterales isolated from Tengu-no-mugimeshi.</title>
        <authorList>
            <person name="Wang C.M."/>
            <person name="Zheng Y."/>
            <person name="Sakai Y."/>
            <person name="Toyoda A."/>
            <person name="Minakuchi Y."/>
            <person name="Abe K."/>
            <person name="Yokota A."/>
            <person name="Yabe S."/>
        </authorList>
    </citation>
    <scope>NUCLEOTIDE SEQUENCE [LARGE SCALE GENOMIC DNA]</scope>
    <source>
        <strain evidence="2">S-27</strain>
    </source>
</reference>
<proteinExistence type="predicted"/>
<keyword evidence="2" id="KW-1185">Reference proteome</keyword>